<gene>
    <name evidence="3" type="ORF">BDW02DRAFT_490954</name>
</gene>
<dbReference type="OrthoDB" id="3942738at2759"/>
<dbReference type="PROSITE" id="PS51253">
    <property type="entry name" value="HTH_CENPB"/>
    <property type="match status" value="1"/>
</dbReference>
<evidence type="ECO:0000259" key="2">
    <source>
        <dbReference type="PROSITE" id="PS51253"/>
    </source>
</evidence>
<evidence type="ECO:0000313" key="4">
    <source>
        <dbReference type="Proteomes" id="UP000800040"/>
    </source>
</evidence>
<proteinExistence type="predicted"/>
<name>A0A6A5KH95_9PLEO</name>
<evidence type="ECO:0000256" key="1">
    <source>
        <dbReference type="ARBA" id="ARBA00023125"/>
    </source>
</evidence>
<accession>A0A6A5KH95</accession>
<sequence>MDPILDAIAAIEAREPGESFSYREVAKRFGVDRTTLSRRYQGNSQPHIEAMQEHHIVDPHYEKELVQYIESLTARGLPPSKSMIKNFASTVSKWEVLDRWVDRFLDRNNPNLTIRYTVGIDRDRQQANTKEAYRLYFDILNSKIKLYKIKARHSYNMDKKGFFVGKTTKRKRVFSQQMYEAKLVKEAL</sequence>
<dbReference type="EMBL" id="ML975259">
    <property type="protein sequence ID" value="KAF1837645.1"/>
    <property type="molecule type" value="Genomic_DNA"/>
</dbReference>
<protein>
    <recommendedName>
        <fullName evidence="2">HTH CENPB-type domain-containing protein</fullName>
    </recommendedName>
</protein>
<dbReference type="GO" id="GO:0003677">
    <property type="term" value="F:DNA binding"/>
    <property type="evidence" value="ECO:0007669"/>
    <property type="project" value="UniProtKB-KW"/>
</dbReference>
<reference evidence="3" key="1">
    <citation type="submission" date="2020-01" db="EMBL/GenBank/DDBJ databases">
        <authorList>
            <consortium name="DOE Joint Genome Institute"/>
            <person name="Haridas S."/>
            <person name="Albert R."/>
            <person name="Binder M."/>
            <person name="Bloem J."/>
            <person name="Labutti K."/>
            <person name="Salamov A."/>
            <person name="Andreopoulos B."/>
            <person name="Baker S.E."/>
            <person name="Barry K."/>
            <person name="Bills G."/>
            <person name="Bluhm B.H."/>
            <person name="Cannon C."/>
            <person name="Castanera R."/>
            <person name="Culley D.E."/>
            <person name="Daum C."/>
            <person name="Ezra D."/>
            <person name="Gonzalez J.B."/>
            <person name="Henrissat B."/>
            <person name="Kuo A."/>
            <person name="Liang C."/>
            <person name="Lipzen A."/>
            <person name="Lutzoni F."/>
            <person name="Magnuson J."/>
            <person name="Mondo S."/>
            <person name="Nolan M."/>
            <person name="Ohm R."/>
            <person name="Pangilinan J."/>
            <person name="Park H.-J."/>
            <person name="Ramirez L."/>
            <person name="Alfaro M."/>
            <person name="Sun H."/>
            <person name="Tritt A."/>
            <person name="Yoshinaga Y."/>
            <person name="Zwiers L.-H."/>
            <person name="Turgeon B.G."/>
            <person name="Goodwin S.B."/>
            <person name="Spatafora J.W."/>
            <person name="Crous P.W."/>
            <person name="Grigoriev I.V."/>
        </authorList>
    </citation>
    <scope>NUCLEOTIDE SEQUENCE</scope>
    <source>
        <strain evidence="3">P77</strain>
    </source>
</reference>
<dbReference type="Proteomes" id="UP000800040">
    <property type="component" value="Unassembled WGS sequence"/>
</dbReference>
<keyword evidence="4" id="KW-1185">Reference proteome</keyword>
<feature type="domain" description="HTH CENPB-type" evidence="2">
    <location>
        <begin position="49"/>
        <end position="114"/>
    </location>
</feature>
<keyword evidence="1" id="KW-0238">DNA-binding</keyword>
<dbReference type="AlphaFoldDB" id="A0A6A5KH95"/>
<dbReference type="InterPro" id="IPR006600">
    <property type="entry name" value="HTH_CenpB_DNA-bd_dom"/>
</dbReference>
<organism evidence="3 4">
    <name type="scientific">Decorospora gaudefroyi</name>
    <dbReference type="NCBI Taxonomy" id="184978"/>
    <lineage>
        <taxon>Eukaryota</taxon>
        <taxon>Fungi</taxon>
        <taxon>Dikarya</taxon>
        <taxon>Ascomycota</taxon>
        <taxon>Pezizomycotina</taxon>
        <taxon>Dothideomycetes</taxon>
        <taxon>Pleosporomycetidae</taxon>
        <taxon>Pleosporales</taxon>
        <taxon>Pleosporineae</taxon>
        <taxon>Pleosporaceae</taxon>
        <taxon>Decorospora</taxon>
    </lineage>
</organism>
<dbReference type="Pfam" id="PF03221">
    <property type="entry name" value="HTH_Tnp_Tc5"/>
    <property type="match status" value="1"/>
</dbReference>
<evidence type="ECO:0000313" key="3">
    <source>
        <dbReference type="EMBL" id="KAF1837645.1"/>
    </source>
</evidence>